<dbReference type="AlphaFoldDB" id="A0A5N6TKW7"/>
<evidence type="ECO:0000313" key="3">
    <source>
        <dbReference type="Proteomes" id="UP000325780"/>
    </source>
</evidence>
<accession>A0A5N6TKW7</accession>
<feature type="region of interest" description="Disordered" evidence="1">
    <location>
        <begin position="333"/>
        <end position="380"/>
    </location>
</feature>
<dbReference type="Proteomes" id="UP000325780">
    <property type="component" value="Unassembled WGS sequence"/>
</dbReference>
<feature type="region of interest" description="Disordered" evidence="1">
    <location>
        <begin position="1"/>
        <end position="24"/>
    </location>
</feature>
<keyword evidence="3" id="KW-1185">Reference proteome</keyword>
<evidence type="ECO:0000313" key="2">
    <source>
        <dbReference type="EMBL" id="KAE8146994.1"/>
    </source>
</evidence>
<reference evidence="2 3" key="1">
    <citation type="submission" date="2019-04" db="EMBL/GenBank/DDBJ databases">
        <title>Friends and foes A comparative genomics study of 23 Aspergillus species from section Flavi.</title>
        <authorList>
            <consortium name="DOE Joint Genome Institute"/>
            <person name="Kjaerbolling I."/>
            <person name="Vesth T."/>
            <person name="Frisvad J.C."/>
            <person name="Nybo J.L."/>
            <person name="Theobald S."/>
            <person name="Kildgaard S."/>
            <person name="Isbrandt T."/>
            <person name="Kuo A."/>
            <person name="Sato A."/>
            <person name="Lyhne E.K."/>
            <person name="Kogle M.E."/>
            <person name="Wiebenga A."/>
            <person name="Kun R.S."/>
            <person name="Lubbers R.J."/>
            <person name="Makela M.R."/>
            <person name="Barry K."/>
            <person name="Chovatia M."/>
            <person name="Clum A."/>
            <person name="Daum C."/>
            <person name="Haridas S."/>
            <person name="He G."/>
            <person name="LaButti K."/>
            <person name="Lipzen A."/>
            <person name="Mondo S."/>
            <person name="Riley R."/>
            <person name="Salamov A."/>
            <person name="Simmons B.A."/>
            <person name="Magnuson J.K."/>
            <person name="Henrissat B."/>
            <person name="Mortensen U.H."/>
            <person name="Larsen T.O."/>
            <person name="Devries R.P."/>
            <person name="Grigoriev I.V."/>
            <person name="Machida M."/>
            <person name="Baker S.E."/>
            <person name="Andersen M.R."/>
        </authorList>
    </citation>
    <scope>NUCLEOTIDE SEQUENCE [LARGE SCALE GENOMIC DNA]</scope>
    <source>
        <strain evidence="2 3">IBT 18842</strain>
    </source>
</reference>
<dbReference type="EMBL" id="ML742231">
    <property type="protein sequence ID" value="KAE8146994.1"/>
    <property type="molecule type" value="Genomic_DNA"/>
</dbReference>
<dbReference type="OrthoDB" id="8249012at2759"/>
<proteinExistence type="predicted"/>
<organism evidence="2 3">
    <name type="scientific">Aspergillus avenaceus</name>
    <dbReference type="NCBI Taxonomy" id="36643"/>
    <lineage>
        <taxon>Eukaryota</taxon>
        <taxon>Fungi</taxon>
        <taxon>Dikarya</taxon>
        <taxon>Ascomycota</taxon>
        <taxon>Pezizomycotina</taxon>
        <taxon>Eurotiomycetes</taxon>
        <taxon>Eurotiomycetidae</taxon>
        <taxon>Eurotiales</taxon>
        <taxon>Aspergillaceae</taxon>
        <taxon>Aspergillus</taxon>
        <taxon>Aspergillus subgen. Circumdati</taxon>
    </lineage>
</organism>
<feature type="compositionally biased region" description="Basic and acidic residues" evidence="1">
    <location>
        <begin position="10"/>
        <end position="19"/>
    </location>
</feature>
<name>A0A5N6TKW7_ASPAV</name>
<dbReference type="PANTHER" id="PTHR21521:SF0">
    <property type="entry name" value="AMUN, ISOFORM A"/>
    <property type="match status" value="1"/>
</dbReference>
<dbReference type="PANTHER" id="PTHR21521">
    <property type="entry name" value="AMUN, ISOFORM A"/>
    <property type="match status" value="1"/>
</dbReference>
<feature type="compositionally biased region" description="Basic and acidic residues" evidence="1">
    <location>
        <begin position="250"/>
        <end position="261"/>
    </location>
</feature>
<protein>
    <submittedName>
        <fullName evidence="2">Uncharacterized protein</fullName>
    </submittedName>
</protein>
<evidence type="ECO:0000256" key="1">
    <source>
        <dbReference type="SAM" id="MobiDB-lite"/>
    </source>
</evidence>
<gene>
    <name evidence="2" type="ORF">BDV25DRAFT_41695</name>
</gene>
<sequence>MHGLPNTFTGEDHPRHRSDASTNFNPLNITRDTFQALLDCYPATVETVVRRKATNRLIFGASARAKKVKALKRVAELEDQLPELDEGQKEQIDSEAKAYLTLDKYRYDELPARAKERAAKEGSRYLEKDEVVQIVEWKLKHGVFRPALLGMVKGNQDKSIRKATSDAFAAISSAAGSPGPEFGTFKYPQASLDGLVKGLRGIGVATASLLLSVGTTSTGPGRDVPFYSDDTYLWLCVKQFPNTEAQAVSDADKEGMHDAPKRASVRRRASDEPKLKYNASEYRQLWDAVNELRSRLDGPSSAAKTDNLAISCTDIEKVAFVLRHIDVSGYAKGYASQDRQAKPTDGGTVGTTATKRRRHDEPNSSNTRRKTKSTAGATYK</sequence>
<feature type="region of interest" description="Disordered" evidence="1">
    <location>
        <begin position="247"/>
        <end position="272"/>
    </location>
</feature>